<organism evidence="1">
    <name type="scientific">marine sediment metagenome</name>
    <dbReference type="NCBI Taxonomy" id="412755"/>
    <lineage>
        <taxon>unclassified sequences</taxon>
        <taxon>metagenomes</taxon>
        <taxon>ecological metagenomes</taxon>
    </lineage>
</organism>
<name>A0A0F9P5D6_9ZZZZ</name>
<accession>A0A0F9P5D6</accession>
<comment type="caution">
    <text evidence="1">The sequence shown here is derived from an EMBL/GenBank/DDBJ whole genome shotgun (WGS) entry which is preliminary data.</text>
</comment>
<dbReference type="EMBL" id="LAZR01006927">
    <property type="protein sequence ID" value="KKM88667.1"/>
    <property type="molecule type" value="Genomic_DNA"/>
</dbReference>
<evidence type="ECO:0000313" key="1">
    <source>
        <dbReference type="EMBL" id="KKM88667.1"/>
    </source>
</evidence>
<protein>
    <submittedName>
        <fullName evidence="1">Uncharacterized protein</fullName>
    </submittedName>
</protein>
<proteinExistence type="predicted"/>
<reference evidence="1" key="1">
    <citation type="journal article" date="2015" name="Nature">
        <title>Complex archaea that bridge the gap between prokaryotes and eukaryotes.</title>
        <authorList>
            <person name="Spang A."/>
            <person name="Saw J.H."/>
            <person name="Jorgensen S.L."/>
            <person name="Zaremba-Niedzwiedzka K."/>
            <person name="Martijn J."/>
            <person name="Lind A.E."/>
            <person name="van Eijk R."/>
            <person name="Schleper C."/>
            <person name="Guy L."/>
            <person name="Ettema T.J."/>
        </authorList>
    </citation>
    <scope>NUCLEOTIDE SEQUENCE</scope>
</reference>
<sequence>MATHSDHPSIRDNGLADGCPRCKEHAEYPFEGLDDGNLESLIDRLASRADSRSVNEDNAMRVISKAVTMATVLWHRGWRPRS</sequence>
<gene>
    <name evidence="1" type="ORF">LCGC14_1256380</name>
</gene>
<dbReference type="AlphaFoldDB" id="A0A0F9P5D6"/>